<accession>A0AA88TBU8</accession>
<sequence>MASVTHHCCAHIVSSSSQDPPVLSMGPSSCFHMGRSYHTAQKMSLASDSAHHRCPPGASQHSFEKQMGRLIPGLFFDASYYLIADWQYPGQRDFTVQPYCKKPERCHGGGLIMVSAATLPTRPM</sequence>
<name>A0AA88TBU8_9TELE</name>
<dbReference type="AlphaFoldDB" id="A0AA88TBU8"/>
<evidence type="ECO:0000313" key="1">
    <source>
        <dbReference type="EMBL" id="KAK2874164.1"/>
    </source>
</evidence>
<protein>
    <submittedName>
        <fullName evidence="1">Uncharacterized protein</fullName>
    </submittedName>
</protein>
<dbReference type="EMBL" id="JAUYZG010000021">
    <property type="protein sequence ID" value="KAK2874164.1"/>
    <property type="molecule type" value="Genomic_DNA"/>
</dbReference>
<organism evidence="1 2">
    <name type="scientific">Cirrhinus molitorella</name>
    <name type="common">mud carp</name>
    <dbReference type="NCBI Taxonomy" id="172907"/>
    <lineage>
        <taxon>Eukaryota</taxon>
        <taxon>Metazoa</taxon>
        <taxon>Chordata</taxon>
        <taxon>Craniata</taxon>
        <taxon>Vertebrata</taxon>
        <taxon>Euteleostomi</taxon>
        <taxon>Actinopterygii</taxon>
        <taxon>Neopterygii</taxon>
        <taxon>Teleostei</taxon>
        <taxon>Ostariophysi</taxon>
        <taxon>Cypriniformes</taxon>
        <taxon>Cyprinidae</taxon>
        <taxon>Labeoninae</taxon>
        <taxon>Labeonini</taxon>
        <taxon>Cirrhinus</taxon>
    </lineage>
</organism>
<proteinExistence type="predicted"/>
<gene>
    <name evidence="1" type="ORF">Q8A67_021317</name>
</gene>
<dbReference type="Proteomes" id="UP001187343">
    <property type="component" value="Unassembled WGS sequence"/>
</dbReference>
<evidence type="ECO:0000313" key="2">
    <source>
        <dbReference type="Proteomes" id="UP001187343"/>
    </source>
</evidence>
<comment type="caution">
    <text evidence="1">The sequence shown here is derived from an EMBL/GenBank/DDBJ whole genome shotgun (WGS) entry which is preliminary data.</text>
</comment>
<keyword evidence="2" id="KW-1185">Reference proteome</keyword>
<reference evidence="1" key="1">
    <citation type="submission" date="2023-08" db="EMBL/GenBank/DDBJ databases">
        <title>Chromosome-level Genome Assembly of mud carp (Cirrhinus molitorella).</title>
        <authorList>
            <person name="Liu H."/>
        </authorList>
    </citation>
    <scope>NUCLEOTIDE SEQUENCE</scope>
    <source>
        <strain evidence="1">Prfri</strain>
        <tissue evidence="1">Muscle</tissue>
    </source>
</reference>